<keyword evidence="2" id="KW-0472">Membrane</keyword>
<dbReference type="RefSeq" id="WP_015934654.1">
    <property type="nucleotide sequence ID" value="NC_011891.1"/>
</dbReference>
<accession>B8J5K3</accession>
<dbReference type="AlphaFoldDB" id="B8J5K3"/>
<name>B8J5K3_ANAD2</name>
<dbReference type="EMBL" id="CP001359">
    <property type="protein sequence ID" value="ACL66865.1"/>
    <property type="molecule type" value="Genomic_DNA"/>
</dbReference>
<organism evidence="3 4">
    <name type="scientific">Anaeromyxobacter dehalogenans (strain ATCC BAA-258 / DSM 21875 / 2CP-1)</name>
    <dbReference type="NCBI Taxonomy" id="455488"/>
    <lineage>
        <taxon>Bacteria</taxon>
        <taxon>Pseudomonadati</taxon>
        <taxon>Myxococcota</taxon>
        <taxon>Myxococcia</taxon>
        <taxon>Myxococcales</taxon>
        <taxon>Cystobacterineae</taxon>
        <taxon>Anaeromyxobacteraceae</taxon>
        <taxon>Anaeromyxobacter</taxon>
    </lineage>
</organism>
<keyword evidence="2" id="KW-1133">Transmembrane helix</keyword>
<evidence type="ECO:0000256" key="1">
    <source>
        <dbReference type="SAM" id="MobiDB-lite"/>
    </source>
</evidence>
<feature type="transmembrane region" description="Helical" evidence="2">
    <location>
        <begin position="12"/>
        <end position="32"/>
    </location>
</feature>
<dbReference type="KEGG" id="acp:A2cp1_3535"/>
<reference evidence="3" key="1">
    <citation type="submission" date="2009-01" db="EMBL/GenBank/DDBJ databases">
        <title>Complete sequence of Anaeromyxobacter dehalogenans 2CP-1.</title>
        <authorList>
            <consortium name="US DOE Joint Genome Institute"/>
            <person name="Lucas S."/>
            <person name="Copeland A."/>
            <person name="Lapidus A."/>
            <person name="Glavina del Rio T."/>
            <person name="Dalin E."/>
            <person name="Tice H."/>
            <person name="Bruce D."/>
            <person name="Goodwin L."/>
            <person name="Pitluck S."/>
            <person name="Saunders E."/>
            <person name="Brettin T."/>
            <person name="Detter J.C."/>
            <person name="Han C."/>
            <person name="Larimer F."/>
            <person name="Land M."/>
            <person name="Hauser L."/>
            <person name="Kyrpides N."/>
            <person name="Ovchinnikova G."/>
            <person name="Beliaev A.S."/>
            <person name="Richardson P."/>
        </authorList>
    </citation>
    <scope>NUCLEOTIDE SEQUENCE</scope>
    <source>
        <strain evidence="3">2CP-1</strain>
    </source>
</reference>
<protein>
    <submittedName>
        <fullName evidence="3">Uncharacterized protein</fullName>
    </submittedName>
</protein>
<proteinExistence type="predicted"/>
<gene>
    <name evidence="3" type="ordered locus">A2cp1_3535</name>
</gene>
<evidence type="ECO:0000256" key="2">
    <source>
        <dbReference type="SAM" id="Phobius"/>
    </source>
</evidence>
<feature type="region of interest" description="Disordered" evidence="1">
    <location>
        <begin position="78"/>
        <end position="99"/>
    </location>
</feature>
<dbReference type="HOGENOM" id="CLU_2353719_0_0_7"/>
<sequence length="99" mass="10814">MLKALAVLRTIFLLGLVVYVVAWAMPWSTYVADPIEVQYRHCSASLSRMSGAVWIAVAWIAFETVVGWMMSAWSGRRKGAARVPPPASGEPPFAPPPRG</sequence>
<dbReference type="Proteomes" id="UP000007089">
    <property type="component" value="Chromosome"/>
</dbReference>
<keyword evidence="2" id="KW-0812">Transmembrane</keyword>
<feature type="transmembrane region" description="Helical" evidence="2">
    <location>
        <begin position="52"/>
        <end position="73"/>
    </location>
</feature>
<evidence type="ECO:0000313" key="3">
    <source>
        <dbReference type="EMBL" id="ACL66865.1"/>
    </source>
</evidence>
<feature type="compositionally biased region" description="Pro residues" evidence="1">
    <location>
        <begin position="83"/>
        <end position="99"/>
    </location>
</feature>
<evidence type="ECO:0000313" key="4">
    <source>
        <dbReference type="Proteomes" id="UP000007089"/>
    </source>
</evidence>
<keyword evidence="4" id="KW-1185">Reference proteome</keyword>